<dbReference type="AlphaFoldDB" id="A0A383W364"/>
<evidence type="ECO:0000313" key="9">
    <source>
        <dbReference type="Proteomes" id="UP000256970"/>
    </source>
</evidence>
<protein>
    <recommendedName>
        <fullName evidence="2">cysteine desulfurase</fullName>
        <ecNumber evidence="2">2.8.1.7</ecNumber>
    </recommendedName>
</protein>
<proteinExistence type="predicted"/>
<evidence type="ECO:0000256" key="3">
    <source>
        <dbReference type="ARBA" id="ARBA00022679"/>
    </source>
</evidence>
<evidence type="ECO:0000256" key="5">
    <source>
        <dbReference type="ARBA" id="ARBA00050776"/>
    </source>
</evidence>
<dbReference type="InterPro" id="IPR015421">
    <property type="entry name" value="PyrdxlP-dep_Trfase_major"/>
</dbReference>
<dbReference type="SUPFAM" id="SSF53383">
    <property type="entry name" value="PLP-dependent transferases"/>
    <property type="match status" value="1"/>
</dbReference>
<dbReference type="Gene3D" id="3.40.640.10">
    <property type="entry name" value="Type I PLP-dependent aspartate aminotransferase-like (Major domain)"/>
    <property type="match status" value="1"/>
</dbReference>
<dbReference type="GO" id="GO:0031071">
    <property type="term" value="F:cysteine desulfurase activity"/>
    <property type="evidence" value="ECO:0007669"/>
    <property type="project" value="UniProtKB-EC"/>
</dbReference>
<dbReference type="InterPro" id="IPR000192">
    <property type="entry name" value="Aminotrans_V_dom"/>
</dbReference>
<feature type="region of interest" description="Disordered" evidence="6">
    <location>
        <begin position="1"/>
        <end position="30"/>
    </location>
</feature>
<dbReference type="GO" id="GO:0006534">
    <property type="term" value="P:cysteine metabolic process"/>
    <property type="evidence" value="ECO:0007669"/>
    <property type="project" value="InterPro"/>
</dbReference>
<dbReference type="Pfam" id="PF00266">
    <property type="entry name" value="Aminotran_5"/>
    <property type="match status" value="1"/>
</dbReference>
<dbReference type="Proteomes" id="UP000256970">
    <property type="component" value="Unassembled WGS sequence"/>
</dbReference>
<keyword evidence="9" id="KW-1185">Reference proteome</keyword>
<keyword evidence="3" id="KW-0808">Transferase</keyword>
<dbReference type="PANTHER" id="PTHR43586:SF8">
    <property type="entry name" value="CYSTEINE DESULFURASE 1, CHLOROPLASTIC"/>
    <property type="match status" value="1"/>
</dbReference>
<evidence type="ECO:0000256" key="6">
    <source>
        <dbReference type="SAM" id="MobiDB-lite"/>
    </source>
</evidence>
<evidence type="ECO:0000259" key="7">
    <source>
        <dbReference type="Pfam" id="PF00266"/>
    </source>
</evidence>
<dbReference type="InterPro" id="IPR015422">
    <property type="entry name" value="PyrdxlP-dep_Trfase_small"/>
</dbReference>
<keyword evidence="4" id="KW-0663">Pyridoxal phosphate</keyword>
<feature type="domain" description="Aminotransferase class V" evidence="7">
    <location>
        <begin position="65"/>
        <end position="438"/>
    </location>
</feature>
<sequence>MDTIRGAAGPPSCSWTPPSQSSSRSWRRRAASVAEAPSSSVSGLGAAIRKDVPILEQSINGRPLVYLDNAATSQKPLAVIQAMDDYYRHYNSNVHRGVHTLSAKATTAYEEARGKVARFVGAASDREIVFTRNASEAINLVAMTWGMDNLKPGDEIILSVAEHHSNLVPWQLVAQKTGAVLKHVRLTDSQELDMQHLRELVTPSTKLISLVHVSNMLGAVLDVEAVVDAARSVGAKVLLDACQSVPHMAIDVRALGVDWIVASGHKAMAPTGIGFLWGRYELLETMPPWMGGGEMIQDVFLDHSTYAAPPARFEAGTPSIAEAIGLGAACDYLAGIGMEQVHAYEQEIGCYLYERLAALDKVTIYGPPPSAKRGRASLASFNVGGLHATDVSTLLDTAGVAVRSGHHCTQPLHRHLGIPASARASCYIYNTFQEVDLFIDALKETIDFFGEMGME</sequence>
<evidence type="ECO:0000313" key="8">
    <source>
        <dbReference type="EMBL" id="SZX72098.1"/>
    </source>
</evidence>
<name>A0A383W364_TETOB</name>
<dbReference type="NCBIfam" id="TIGR01979">
    <property type="entry name" value="sufS"/>
    <property type="match status" value="1"/>
</dbReference>
<accession>A0A383W364</accession>
<dbReference type="EC" id="2.8.1.7" evidence="2"/>
<evidence type="ECO:0000256" key="4">
    <source>
        <dbReference type="ARBA" id="ARBA00022898"/>
    </source>
</evidence>
<dbReference type="EMBL" id="FNXT01001103">
    <property type="protein sequence ID" value="SZX72098.1"/>
    <property type="molecule type" value="Genomic_DNA"/>
</dbReference>
<evidence type="ECO:0000256" key="1">
    <source>
        <dbReference type="ARBA" id="ARBA00001933"/>
    </source>
</evidence>
<reference evidence="8 9" key="1">
    <citation type="submission" date="2016-10" db="EMBL/GenBank/DDBJ databases">
        <authorList>
            <person name="Cai Z."/>
        </authorList>
    </citation>
    <scope>NUCLEOTIDE SEQUENCE [LARGE SCALE GENOMIC DNA]</scope>
</reference>
<dbReference type="STRING" id="3088.A0A383W364"/>
<dbReference type="Gene3D" id="3.90.1150.10">
    <property type="entry name" value="Aspartate Aminotransferase, domain 1"/>
    <property type="match status" value="1"/>
</dbReference>
<gene>
    <name evidence="8" type="ORF">BQ4739_LOCUS12258</name>
</gene>
<comment type="catalytic activity">
    <reaction evidence="5">
        <text>(sulfur carrier)-H + L-cysteine = (sulfur carrier)-SH + L-alanine</text>
        <dbReference type="Rhea" id="RHEA:43892"/>
        <dbReference type="Rhea" id="RHEA-COMP:14737"/>
        <dbReference type="Rhea" id="RHEA-COMP:14739"/>
        <dbReference type="ChEBI" id="CHEBI:29917"/>
        <dbReference type="ChEBI" id="CHEBI:35235"/>
        <dbReference type="ChEBI" id="CHEBI:57972"/>
        <dbReference type="ChEBI" id="CHEBI:64428"/>
        <dbReference type="EC" id="2.8.1.7"/>
    </reaction>
</comment>
<evidence type="ECO:0000256" key="2">
    <source>
        <dbReference type="ARBA" id="ARBA00012239"/>
    </source>
</evidence>
<dbReference type="InterPro" id="IPR010970">
    <property type="entry name" value="Cys_dSase_SufS"/>
</dbReference>
<organism evidence="8 9">
    <name type="scientific">Tetradesmus obliquus</name>
    <name type="common">Green alga</name>
    <name type="synonym">Acutodesmus obliquus</name>
    <dbReference type="NCBI Taxonomy" id="3088"/>
    <lineage>
        <taxon>Eukaryota</taxon>
        <taxon>Viridiplantae</taxon>
        <taxon>Chlorophyta</taxon>
        <taxon>core chlorophytes</taxon>
        <taxon>Chlorophyceae</taxon>
        <taxon>CS clade</taxon>
        <taxon>Sphaeropleales</taxon>
        <taxon>Scenedesmaceae</taxon>
        <taxon>Tetradesmus</taxon>
    </lineage>
</organism>
<comment type="cofactor">
    <cofactor evidence="1">
        <name>pyridoxal 5'-phosphate</name>
        <dbReference type="ChEBI" id="CHEBI:597326"/>
    </cofactor>
</comment>
<dbReference type="InterPro" id="IPR015424">
    <property type="entry name" value="PyrdxlP-dep_Trfase"/>
</dbReference>
<dbReference type="GO" id="GO:0030170">
    <property type="term" value="F:pyridoxal phosphate binding"/>
    <property type="evidence" value="ECO:0007669"/>
    <property type="project" value="InterPro"/>
</dbReference>
<dbReference type="PANTHER" id="PTHR43586">
    <property type="entry name" value="CYSTEINE DESULFURASE"/>
    <property type="match status" value="1"/>
</dbReference>
<feature type="compositionally biased region" description="Low complexity" evidence="6">
    <location>
        <begin position="10"/>
        <end position="24"/>
    </location>
</feature>
<dbReference type="OrthoDB" id="420046at2759"/>
<dbReference type="CDD" id="cd06453">
    <property type="entry name" value="SufS_like"/>
    <property type="match status" value="1"/>
</dbReference>